<evidence type="ECO:0000313" key="6">
    <source>
        <dbReference type="EMBL" id="CAH0728583.1"/>
    </source>
</evidence>
<keyword evidence="7" id="KW-1185">Reference proteome</keyword>
<dbReference type="Proteomes" id="UP000838878">
    <property type="component" value="Chromosome 7"/>
</dbReference>
<evidence type="ECO:0000259" key="5">
    <source>
        <dbReference type="Pfam" id="PF00061"/>
    </source>
</evidence>
<organism evidence="6 7">
    <name type="scientific">Brenthis ino</name>
    <name type="common">lesser marbled fritillary</name>
    <dbReference type="NCBI Taxonomy" id="405034"/>
    <lineage>
        <taxon>Eukaryota</taxon>
        <taxon>Metazoa</taxon>
        <taxon>Ecdysozoa</taxon>
        <taxon>Arthropoda</taxon>
        <taxon>Hexapoda</taxon>
        <taxon>Insecta</taxon>
        <taxon>Pterygota</taxon>
        <taxon>Neoptera</taxon>
        <taxon>Endopterygota</taxon>
        <taxon>Lepidoptera</taxon>
        <taxon>Glossata</taxon>
        <taxon>Ditrysia</taxon>
        <taxon>Papilionoidea</taxon>
        <taxon>Nymphalidae</taxon>
        <taxon>Heliconiinae</taxon>
        <taxon>Argynnini</taxon>
        <taxon>Brenthis</taxon>
    </lineage>
</organism>
<keyword evidence="2" id="KW-1015">Disulfide bond</keyword>
<dbReference type="Gene3D" id="2.40.128.20">
    <property type="match status" value="1"/>
</dbReference>
<dbReference type="PROSITE" id="PS00213">
    <property type="entry name" value="LIPOCALIN"/>
    <property type="match status" value="1"/>
</dbReference>
<dbReference type="AlphaFoldDB" id="A0A8J9UYU5"/>
<dbReference type="PANTHER" id="PTHR10612">
    <property type="entry name" value="APOLIPOPROTEIN D"/>
    <property type="match status" value="1"/>
</dbReference>
<dbReference type="PANTHER" id="PTHR10612:SF34">
    <property type="entry name" value="APOLIPOPROTEIN D"/>
    <property type="match status" value="1"/>
</dbReference>
<dbReference type="GO" id="GO:0031409">
    <property type="term" value="F:pigment binding"/>
    <property type="evidence" value="ECO:0007669"/>
    <property type="project" value="InterPro"/>
</dbReference>
<gene>
    <name evidence="6" type="ORF">BINO364_LOCUS13785</name>
</gene>
<keyword evidence="4" id="KW-0732">Signal</keyword>
<dbReference type="InterPro" id="IPR000566">
    <property type="entry name" value="Lipocln_cytosolic_FA-bd_dom"/>
</dbReference>
<dbReference type="OrthoDB" id="7441704at2759"/>
<dbReference type="EMBL" id="OV170227">
    <property type="protein sequence ID" value="CAH0728583.1"/>
    <property type="molecule type" value="Genomic_DNA"/>
</dbReference>
<dbReference type="SUPFAM" id="SSF50814">
    <property type="entry name" value="Lipocalins"/>
    <property type="match status" value="1"/>
</dbReference>
<name>A0A8J9UYU5_9NEOP</name>
<dbReference type="GO" id="GO:0006629">
    <property type="term" value="P:lipid metabolic process"/>
    <property type="evidence" value="ECO:0007669"/>
    <property type="project" value="TreeGrafter"/>
</dbReference>
<evidence type="ECO:0000256" key="4">
    <source>
        <dbReference type="SAM" id="SignalP"/>
    </source>
</evidence>
<evidence type="ECO:0000256" key="3">
    <source>
        <dbReference type="RuleBase" id="RU003695"/>
    </source>
</evidence>
<feature type="signal peptide" evidence="4">
    <location>
        <begin position="1"/>
        <end position="16"/>
    </location>
</feature>
<dbReference type="PIRSF" id="PIRSF036893">
    <property type="entry name" value="Lipocalin_ApoD"/>
    <property type="match status" value="1"/>
</dbReference>
<dbReference type="GO" id="GO:0000302">
    <property type="term" value="P:response to reactive oxygen species"/>
    <property type="evidence" value="ECO:0007669"/>
    <property type="project" value="TreeGrafter"/>
</dbReference>
<dbReference type="Pfam" id="PF00061">
    <property type="entry name" value="Lipocalin"/>
    <property type="match status" value="1"/>
</dbReference>
<protein>
    <recommendedName>
        <fullName evidence="5">Lipocalin/cytosolic fatty-acid binding domain-containing protein</fullName>
    </recommendedName>
</protein>
<dbReference type="InterPro" id="IPR012674">
    <property type="entry name" value="Calycin"/>
</dbReference>
<feature type="non-terminal residue" evidence="6">
    <location>
        <position position="212"/>
    </location>
</feature>
<sequence>MLKLIFLVICFNSVFAYFTISGRCPDNVGVKENFRLADFYGKWYQAFYYSSDGQRQNNCSTIDLITRPSGIYLNQTRVDRGLFHRFSVGKIDIPSNIEDASKLDIIFAFKNAPRRLKTRKYPFRVLATNYNYYATVYTCQYSQLINKHYIYVWILSRYPTLNAVSKELALKPLQQIGVDPTNLVQEDRSKCNPKYYEDVPMEPTTFRFPVPI</sequence>
<feature type="chain" id="PRO_5035470526" description="Lipocalin/cytosolic fatty-acid binding domain-containing protein" evidence="4">
    <location>
        <begin position="17"/>
        <end position="212"/>
    </location>
</feature>
<evidence type="ECO:0000256" key="1">
    <source>
        <dbReference type="ARBA" id="ARBA00006889"/>
    </source>
</evidence>
<dbReference type="InterPro" id="IPR003057">
    <property type="entry name" value="Invtbrt_color"/>
</dbReference>
<dbReference type="PRINTS" id="PR01273">
    <property type="entry name" value="INVTBRTCOLOR"/>
</dbReference>
<proteinExistence type="inferred from homology"/>
<dbReference type="GO" id="GO:0005737">
    <property type="term" value="C:cytoplasm"/>
    <property type="evidence" value="ECO:0007669"/>
    <property type="project" value="TreeGrafter"/>
</dbReference>
<reference evidence="6" key="1">
    <citation type="submission" date="2021-12" db="EMBL/GenBank/DDBJ databases">
        <authorList>
            <person name="Martin H S."/>
        </authorList>
    </citation>
    <scope>NUCLEOTIDE SEQUENCE</scope>
</reference>
<dbReference type="InterPro" id="IPR022272">
    <property type="entry name" value="Lipocalin_CS"/>
</dbReference>
<comment type="similarity">
    <text evidence="1 3">Belongs to the calycin superfamily. Lipocalin family.</text>
</comment>
<dbReference type="InterPro" id="IPR022271">
    <property type="entry name" value="Lipocalin_ApoD"/>
</dbReference>
<evidence type="ECO:0000256" key="2">
    <source>
        <dbReference type="ARBA" id="ARBA00023157"/>
    </source>
</evidence>
<accession>A0A8J9UYU5</accession>
<evidence type="ECO:0000313" key="7">
    <source>
        <dbReference type="Proteomes" id="UP000838878"/>
    </source>
</evidence>
<feature type="domain" description="Lipocalin/cytosolic fatty-acid binding" evidence="5">
    <location>
        <begin position="120"/>
        <end position="187"/>
    </location>
</feature>